<dbReference type="PRINTS" id="PR00081">
    <property type="entry name" value="GDHRDH"/>
</dbReference>
<sequence>MPESQRPVAFITGAGRGIGRAIAVDLADAGHDVALLARSTDELEDAAAACRGAGSTALALPTDVTDAAALGRALDACVEGLGGLDVLVVCAGAFDWAPVAEADPAAWDHLIDLNLRSAMHLTRLAAPHLCRSGAGSAIFIASMAGKFAYGGNAAYVATKHGLVGFAGSAFQDLRADGVKVSVICPGLVAAGAALEMPPGAADTSRFLRPDDVAHAVRFVVTSPPSVCPTEILLEPQLDPWIRG</sequence>
<gene>
    <name evidence="2" type="ORF">AVDCRST_MAG20-330</name>
</gene>
<dbReference type="SUPFAM" id="SSF51735">
    <property type="entry name" value="NAD(P)-binding Rossmann-fold domains"/>
    <property type="match status" value="1"/>
</dbReference>
<name>A0A6J4H4U1_9ACTN</name>
<dbReference type="InterPro" id="IPR050259">
    <property type="entry name" value="SDR"/>
</dbReference>
<dbReference type="Gene3D" id="3.40.50.720">
    <property type="entry name" value="NAD(P)-binding Rossmann-like Domain"/>
    <property type="match status" value="1"/>
</dbReference>
<evidence type="ECO:0000256" key="1">
    <source>
        <dbReference type="ARBA" id="ARBA00006484"/>
    </source>
</evidence>
<evidence type="ECO:0008006" key="3">
    <source>
        <dbReference type="Google" id="ProtNLM"/>
    </source>
</evidence>
<dbReference type="InterPro" id="IPR002347">
    <property type="entry name" value="SDR_fam"/>
</dbReference>
<proteinExistence type="inferred from homology"/>
<organism evidence="2">
    <name type="scientific">uncultured Acidimicrobiales bacterium</name>
    <dbReference type="NCBI Taxonomy" id="310071"/>
    <lineage>
        <taxon>Bacteria</taxon>
        <taxon>Bacillati</taxon>
        <taxon>Actinomycetota</taxon>
        <taxon>Acidimicrobiia</taxon>
        <taxon>Acidimicrobiales</taxon>
        <taxon>environmental samples</taxon>
    </lineage>
</organism>
<dbReference type="InterPro" id="IPR036291">
    <property type="entry name" value="NAD(P)-bd_dom_sf"/>
</dbReference>
<dbReference type="AlphaFoldDB" id="A0A6J4H4U1"/>
<evidence type="ECO:0000313" key="2">
    <source>
        <dbReference type="EMBL" id="CAA9215026.1"/>
    </source>
</evidence>
<dbReference type="CDD" id="cd05233">
    <property type="entry name" value="SDR_c"/>
    <property type="match status" value="1"/>
</dbReference>
<protein>
    <recommendedName>
        <fullName evidence="3">3-oxoacyl-[acyl-carrier protein] reductase</fullName>
    </recommendedName>
</protein>
<dbReference type="EMBL" id="CADCSY010000015">
    <property type="protein sequence ID" value="CAA9215026.1"/>
    <property type="molecule type" value="Genomic_DNA"/>
</dbReference>
<comment type="similarity">
    <text evidence="1">Belongs to the short-chain dehydrogenases/reductases (SDR) family.</text>
</comment>
<dbReference type="Pfam" id="PF00106">
    <property type="entry name" value="adh_short"/>
    <property type="match status" value="1"/>
</dbReference>
<accession>A0A6J4H4U1</accession>
<dbReference type="PANTHER" id="PTHR42879">
    <property type="entry name" value="3-OXOACYL-(ACYL-CARRIER-PROTEIN) REDUCTASE"/>
    <property type="match status" value="1"/>
</dbReference>
<dbReference type="PANTHER" id="PTHR42879:SF2">
    <property type="entry name" value="3-OXOACYL-[ACYL-CARRIER-PROTEIN] REDUCTASE FABG"/>
    <property type="match status" value="1"/>
</dbReference>
<reference evidence="2" key="1">
    <citation type="submission" date="2020-02" db="EMBL/GenBank/DDBJ databases">
        <authorList>
            <person name="Meier V. D."/>
        </authorList>
    </citation>
    <scope>NUCLEOTIDE SEQUENCE</scope>
    <source>
        <strain evidence="2">AVDCRST_MAG20</strain>
    </source>
</reference>